<organism evidence="2 3">
    <name type="scientific">Fischerella major NIES-592</name>
    <dbReference type="NCBI Taxonomy" id="210994"/>
    <lineage>
        <taxon>Bacteria</taxon>
        <taxon>Bacillati</taxon>
        <taxon>Cyanobacteriota</taxon>
        <taxon>Cyanophyceae</taxon>
        <taxon>Nostocales</taxon>
        <taxon>Hapalosiphonaceae</taxon>
        <taxon>Fischerella</taxon>
    </lineage>
</organism>
<dbReference type="Proteomes" id="UP000186391">
    <property type="component" value="Unassembled WGS sequence"/>
</dbReference>
<name>A0A1U7H509_9CYAN</name>
<gene>
    <name evidence="2" type="ORF">NIES592_01500</name>
</gene>
<evidence type="ECO:0000313" key="2">
    <source>
        <dbReference type="EMBL" id="OKH16347.1"/>
    </source>
</evidence>
<evidence type="ECO:0000313" key="3">
    <source>
        <dbReference type="Proteomes" id="UP000186391"/>
    </source>
</evidence>
<accession>A0A1U7H509</accession>
<dbReference type="OrthoDB" id="487945at2"/>
<keyword evidence="1" id="KW-0472">Membrane</keyword>
<feature type="transmembrane region" description="Helical" evidence="1">
    <location>
        <begin position="12"/>
        <end position="30"/>
    </location>
</feature>
<dbReference type="AlphaFoldDB" id="A0A1U7H509"/>
<keyword evidence="1" id="KW-0812">Transmembrane</keyword>
<evidence type="ECO:0000256" key="1">
    <source>
        <dbReference type="SAM" id="Phobius"/>
    </source>
</evidence>
<keyword evidence="3" id="KW-1185">Reference proteome</keyword>
<proteinExistence type="predicted"/>
<feature type="transmembrane region" description="Helical" evidence="1">
    <location>
        <begin position="45"/>
        <end position="67"/>
    </location>
</feature>
<reference evidence="2 3" key="1">
    <citation type="submission" date="2016-11" db="EMBL/GenBank/DDBJ databases">
        <title>Draft Genome Sequences of Nine Cyanobacterial Strains from Diverse Habitats.</title>
        <authorList>
            <person name="Zhu T."/>
            <person name="Hou S."/>
            <person name="Lu X."/>
            <person name="Hess W.R."/>
        </authorList>
    </citation>
    <scope>NUCLEOTIDE SEQUENCE [LARGE SCALE GENOMIC DNA]</scope>
    <source>
        <strain evidence="2 3">NIES-592</strain>
    </source>
</reference>
<keyword evidence="1" id="KW-1133">Transmembrane helix</keyword>
<sequence>MKGELKVNKIQLSLVISYLLMTCYFLINWLRFNLRHPVDSPEDKFLSLVLLAIAIICWPLVIPIHCLQTFKTRQFEFSTVVPALVAISAFGLVFYMT</sequence>
<comment type="caution">
    <text evidence="2">The sequence shown here is derived from an EMBL/GenBank/DDBJ whole genome shotgun (WGS) entry which is preliminary data.</text>
</comment>
<dbReference type="RefSeq" id="WP_062249259.1">
    <property type="nucleotide sequence ID" value="NZ_MRCA01000001.1"/>
</dbReference>
<protein>
    <submittedName>
        <fullName evidence="2">Uncharacterized protein</fullName>
    </submittedName>
</protein>
<dbReference type="EMBL" id="MRCA01000001">
    <property type="protein sequence ID" value="OKH16347.1"/>
    <property type="molecule type" value="Genomic_DNA"/>
</dbReference>
<feature type="transmembrane region" description="Helical" evidence="1">
    <location>
        <begin position="79"/>
        <end position="96"/>
    </location>
</feature>